<evidence type="ECO:0000313" key="6">
    <source>
        <dbReference type="Proteomes" id="UP000541444"/>
    </source>
</evidence>
<dbReference type="PROSITE" id="PS50096">
    <property type="entry name" value="IQ"/>
    <property type="match status" value="2"/>
</dbReference>
<gene>
    <name evidence="5" type="ORF">GIB67_039466</name>
</gene>
<feature type="non-terminal residue" evidence="5">
    <location>
        <position position="1"/>
    </location>
</feature>
<name>A0A7J7LIX4_9MAGN</name>
<reference evidence="5 6" key="1">
    <citation type="journal article" date="2020" name="IScience">
        <title>Genome Sequencing of the Endangered Kingdonia uniflora (Circaeasteraceae, Ranunculales) Reveals Potential Mechanisms of Evolutionary Specialization.</title>
        <authorList>
            <person name="Sun Y."/>
            <person name="Deng T."/>
            <person name="Zhang A."/>
            <person name="Moore M.J."/>
            <person name="Landis J.B."/>
            <person name="Lin N."/>
            <person name="Zhang H."/>
            <person name="Zhang X."/>
            <person name="Huang J."/>
            <person name="Zhang X."/>
            <person name="Sun H."/>
            <person name="Wang H."/>
        </authorList>
    </citation>
    <scope>NUCLEOTIDE SEQUENCE [LARGE SCALE GENOMIC DNA]</scope>
    <source>
        <strain evidence="5">TB1705</strain>
        <tissue evidence="5">Leaf</tissue>
    </source>
</reference>
<dbReference type="Pfam" id="PF00612">
    <property type="entry name" value="IQ"/>
    <property type="match status" value="1"/>
</dbReference>
<keyword evidence="6" id="KW-1185">Reference proteome</keyword>
<sequence>MMYCKEYMNDRAKGNYTRGLRTFGDYDDECAKPLDKKGKEYFLNTVEYEQARKWVLRQAAENSEWEEKYNTYKENLNSRSQSQRGNRRTEKLIDYVSWLTEQLKNDEDSSFKKLMEGLKTTRENISPLVGDWRDLEEEDKEYIRKVVAEKGRPKGSVKRRVIEWERVKQAMLNEVQENLEVEANERRQLEKRVAAFESRESPRGAYMHRPFENNVSTSQVVSCSLRREEKLSIPHRCLRFQNKETMEFHPSNKHAIVVATATAAVVKVKVTLAHAVAVAVKLTGGSGRCMKTRVDWAAVRIQAAFRGYLGEKTLWSLKGLVKLQALERGHIVRKKTTDTMRAIPQFYSATSRPGSAKGGGPFTPTKSEYSQSFYSGYSDHPNCMTNTGSSRAKGRRCSPPPPKPSSGNSCILKDMFGTNIAYETMQFNTTTPKGFYSVIIDEVIREEACLYVESRTLGDVSA</sequence>
<proteinExistence type="inferred from homology"/>
<keyword evidence="1" id="KW-0112">Calmodulin-binding</keyword>
<dbReference type="InterPro" id="IPR000048">
    <property type="entry name" value="IQ_motif_EF-hand-BS"/>
</dbReference>
<organism evidence="5 6">
    <name type="scientific">Kingdonia uniflora</name>
    <dbReference type="NCBI Taxonomy" id="39325"/>
    <lineage>
        <taxon>Eukaryota</taxon>
        <taxon>Viridiplantae</taxon>
        <taxon>Streptophyta</taxon>
        <taxon>Embryophyta</taxon>
        <taxon>Tracheophyta</taxon>
        <taxon>Spermatophyta</taxon>
        <taxon>Magnoliopsida</taxon>
        <taxon>Ranunculales</taxon>
        <taxon>Circaeasteraceae</taxon>
        <taxon>Kingdonia</taxon>
    </lineage>
</organism>
<feature type="coiled-coil region" evidence="3">
    <location>
        <begin position="172"/>
        <end position="199"/>
    </location>
</feature>
<dbReference type="PANTHER" id="PTHR32295:SF11">
    <property type="entry name" value="PROTEIN IQ-DOMAIN 22"/>
    <property type="match status" value="1"/>
</dbReference>
<dbReference type="EMBL" id="JACGCM010002254">
    <property type="protein sequence ID" value="KAF6142502.1"/>
    <property type="molecule type" value="Genomic_DNA"/>
</dbReference>
<dbReference type="Proteomes" id="UP000541444">
    <property type="component" value="Unassembled WGS sequence"/>
</dbReference>
<evidence type="ECO:0000256" key="2">
    <source>
        <dbReference type="ARBA" id="ARBA00024341"/>
    </source>
</evidence>
<dbReference type="GO" id="GO:0005516">
    <property type="term" value="F:calmodulin binding"/>
    <property type="evidence" value="ECO:0007669"/>
    <property type="project" value="UniProtKB-KW"/>
</dbReference>
<dbReference type="AlphaFoldDB" id="A0A7J7LIX4"/>
<evidence type="ECO:0000256" key="4">
    <source>
        <dbReference type="SAM" id="MobiDB-lite"/>
    </source>
</evidence>
<evidence type="ECO:0000256" key="1">
    <source>
        <dbReference type="ARBA" id="ARBA00022860"/>
    </source>
</evidence>
<keyword evidence="3" id="KW-0175">Coiled coil</keyword>
<protein>
    <submittedName>
        <fullName evidence="5">Uncharacterized protein</fullName>
    </submittedName>
</protein>
<evidence type="ECO:0000313" key="5">
    <source>
        <dbReference type="EMBL" id="KAF6142502.1"/>
    </source>
</evidence>
<dbReference type="PANTHER" id="PTHR32295">
    <property type="entry name" value="IQ-DOMAIN 5-RELATED"/>
    <property type="match status" value="1"/>
</dbReference>
<accession>A0A7J7LIX4</accession>
<dbReference type="Gene3D" id="1.20.5.190">
    <property type="match status" value="1"/>
</dbReference>
<evidence type="ECO:0000256" key="3">
    <source>
        <dbReference type="SAM" id="Coils"/>
    </source>
</evidence>
<comment type="similarity">
    <text evidence="2">Belongs to the IQD family.</text>
</comment>
<comment type="caution">
    <text evidence="5">The sequence shown here is derived from an EMBL/GenBank/DDBJ whole genome shotgun (WGS) entry which is preliminary data.</text>
</comment>
<feature type="region of interest" description="Disordered" evidence="4">
    <location>
        <begin position="385"/>
        <end position="409"/>
    </location>
</feature>